<feature type="region of interest" description="Disordered" evidence="2">
    <location>
        <begin position="90"/>
        <end position="123"/>
    </location>
</feature>
<evidence type="ECO:0008006" key="4">
    <source>
        <dbReference type="Google" id="ProtNLM"/>
    </source>
</evidence>
<gene>
    <name evidence="3" type="ORF">AVDCRST_MAG41-4310</name>
</gene>
<sequence length="216" mass="21856">MGEDPEQLEREIERTRAKLGADIDALEEKVNPKKVAHRQVETAKGKAAELKDKVVEAAGTAKEKVTAAVGDAKTKAADAAGDAKAKAAQAAGDAKGKVAEVKDKATGSGSSTPDAYPATGSYQDGGSGAGLGQKVAGLAGTVKEKAAPLTRKAAPLAQNAKQKAAVRAGLDPATTDTRTVATAFAGGTWSTLQEQTRRNPVAVAAAALLLGFLIGR</sequence>
<dbReference type="Gene3D" id="1.20.120.20">
    <property type="entry name" value="Apolipoprotein"/>
    <property type="match status" value="1"/>
</dbReference>
<dbReference type="EMBL" id="CADCTP010000414">
    <property type="protein sequence ID" value="CAA9290698.1"/>
    <property type="molecule type" value="Genomic_DNA"/>
</dbReference>
<feature type="coiled-coil region" evidence="1">
    <location>
        <begin position="9"/>
        <end position="53"/>
    </location>
</feature>
<dbReference type="SUPFAM" id="SSF58113">
    <property type="entry name" value="Apolipoprotein A-I"/>
    <property type="match status" value="1"/>
</dbReference>
<reference evidence="3" key="1">
    <citation type="submission" date="2020-02" db="EMBL/GenBank/DDBJ databases">
        <authorList>
            <person name="Meier V. D."/>
        </authorList>
    </citation>
    <scope>NUCLEOTIDE SEQUENCE</scope>
    <source>
        <strain evidence="3">AVDCRST_MAG41</strain>
    </source>
</reference>
<dbReference type="Pfam" id="PF12277">
    <property type="entry name" value="DUF3618"/>
    <property type="match status" value="1"/>
</dbReference>
<keyword evidence="1" id="KW-0175">Coiled coil</keyword>
<feature type="compositionally biased region" description="Basic and acidic residues" evidence="2">
    <location>
        <begin position="94"/>
        <end position="105"/>
    </location>
</feature>
<accession>A0A6J4JY55</accession>
<proteinExistence type="predicted"/>
<name>A0A6J4JY55_9ACTN</name>
<evidence type="ECO:0000256" key="2">
    <source>
        <dbReference type="SAM" id="MobiDB-lite"/>
    </source>
</evidence>
<evidence type="ECO:0000256" key="1">
    <source>
        <dbReference type="SAM" id="Coils"/>
    </source>
</evidence>
<dbReference type="AlphaFoldDB" id="A0A6J4JY55"/>
<evidence type="ECO:0000313" key="3">
    <source>
        <dbReference type="EMBL" id="CAA9290698.1"/>
    </source>
</evidence>
<protein>
    <recommendedName>
        <fullName evidence="4">DUF3618 domain-containing protein</fullName>
    </recommendedName>
</protein>
<organism evidence="3">
    <name type="scientific">uncultured Mycobacteriales bacterium</name>
    <dbReference type="NCBI Taxonomy" id="581187"/>
    <lineage>
        <taxon>Bacteria</taxon>
        <taxon>Bacillati</taxon>
        <taxon>Actinomycetota</taxon>
        <taxon>Actinomycetes</taxon>
        <taxon>Mycobacteriales</taxon>
        <taxon>environmental samples</taxon>
    </lineage>
</organism>
<dbReference type="InterPro" id="IPR022062">
    <property type="entry name" value="DUF3618"/>
</dbReference>